<comment type="similarity">
    <text evidence="2 7">Belongs to the glycosyl hydrolase 3 family.</text>
</comment>
<evidence type="ECO:0000256" key="7">
    <source>
        <dbReference type="RuleBase" id="RU361161"/>
    </source>
</evidence>
<evidence type="ECO:0000313" key="11">
    <source>
        <dbReference type="EMBL" id="KAL1518833.1"/>
    </source>
</evidence>
<dbReference type="SUPFAM" id="SSF52279">
    <property type="entry name" value="Beta-D-glucan exohydrolase, C-terminal domain"/>
    <property type="match status" value="1"/>
</dbReference>
<dbReference type="InterPro" id="IPR001764">
    <property type="entry name" value="Glyco_hydro_3_N"/>
</dbReference>
<name>A0AB34JCP6_PRYPA</name>
<dbReference type="SUPFAM" id="SSF51445">
    <property type="entry name" value="(Trans)glycosidases"/>
    <property type="match status" value="1"/>
</dbReference>
<dbReference type="Gene3D" id="3.20.20.300">
    <property type="entry name" value="Glycoside hydrolase, family 3, N-terminal domain"/>
    <property type="match status" value="1"/>
</dbReference>
<dbReference type="Gene3D" id="3.40.50.1700">
    <property type="entry name" value="Glycoside hydrolase family 3 C-terminal domain"/>
    <property type="match status" value="1"/>
</dbReference>
<dbReference type="GO" id="GO:0009251">
    <property type="term" value="P:glucan catabolic process"/>
    <property type="evidence" value="ECO:0007669"/>
    <property type="project" value="TreeGrafter"/>
</dbReference>
<dbReference type="InterPro" id="IPR036881">
    <property type="entry name" value="Glyco_hydro_3_C_sf"/>
</dbReference>
<evidence type="ECO:0000256" key="2">
    <source>
        <dbReference type="ARBA" id="ARBA00005336"/>
    </source>
</evidence>
<dbReference type="AlphaFoldDB" id="A0AB34JCP6"/>
<dbReference type="GO" id="GO:0008422">
    <property type="term" value="F:beta-glucosidase activity"/>
    <property type="evidence" value="ECO:0007669"/>
    <property type="project" value="UniProtKB-EC"/>
</dbReference>
<feature type="region of interest" description="Disordered" evidence="8">
    <location>
        <begin position="1"/>
        <end position="35"/>
    </location>
</feature>
<proteinExistence type="inferred from homology"/>
<dbReference type="EMBL" id="JBGBPQ010000010">
    <property type="protein sequence ID" value="KAL1518833.1"/>
    <property type="molecule type" value="Genomic_DNA"/>
</dbReference>
<dbReference type="Pfam" id="PF01915">
    <property type="entry name" value="Glyco_hydro_3_C"/>
    <property type="match status" value="1"/>
</dbReference>
<comment type="catalytic activity">
    <reaction evidence="1">
        <text>Hydrolysis of terminal, non-reducing beta-D-glucosyl residues with release of beta-D-glucose.</text>
        <dbReference type="EC" id="3.2.1.21"/>
    </reaction>
</comment>
<dbReference type="InterPro" id="IPR002772">
    <property type="entry name" value="Glyco_hydro_3_C"/>
</dbReference>
<dbReference type="Pfam" id="PF00933">
    <property type="entry name" value="Glyco_hydro_3"/>
    <property type="match status" value="1"/>
</dbReference>
<dbReference type="InterPro" id="IPR036962">
    <property type="entry name" value="Glyco_hydro_3_N_sf"/>
</dbReference>
<dbReference type="EC" id="3.2.1.21" evidence="3"/>
<organism evidence="11 12">
    <name type="scientific">Prymnesium parvum</name>
    <name type="common">Toxic golden alga</name>
    <dbReference type="NCBI Taxonomy" id="97485"/>
    <lineage>
        <taxon>Eukaryota</taxon>
        <taxon>Haptista</taxon>
        <taxon>Haptophyta</taxon>
        <taxon>Prymnesiophyceae</taxon>
        <taxon>Prymnesiales</taxon>
        <taxon>Prymnesiaceae</taxon>
        <taxon>Prymnesium</taxon>
    </lineage>
</organism>
<keyword evidence="12" id="KW-1185">Reference proteome</keyword>
<dbReference type="InterPro" id="IPR019800">
    <property type="entry name" value="Glyco_hydro_3_AS"/>
</dbReference>
<dbReference type="Proteomes" id="UP001515480">
    <property type="component" value="Unassembled WGS sequence"/>
</dbReference>
<dbReference type="InterPro" id="IPR017853">
    <property type="entry name" value="GH"/>
</dbReference>
<feature type="compositionally biased region" description="Low complexity" evidence="8">
    <location>
        <begin position="11"/>
        <end position="27"/>
    </location>
</feature>
<accession>A0AB34JCP6</accession>
<evidence type="ECO:0000313" key="12">
    <source>
        <dbReference type="Proteomes" id="UP001515480"/>
    </source>
</evidence>
<keyword evidence="4" id="KW-0732">Signal</keyword>
<keyword evidence="5 7" id="KW-0378">Hydrolase</keyword>
<keyword evidence="6 7" id="KW-0326">Glycosidase</keyword>
<feature type="domain" description="Glycoside hydrolase family 3 C-terminal" evidence="10">
    <location>
        <begin position="463"/>
        <end position="683"/>
    </location>
</feature>
<reference evidence="11 12" key="1">
    <citation type="journal article" date="2024" name="Science">
        <title>Giant polyketide synthase enzymes in the biosynthesis of giant marine polyether toxins.</title>
        <authorList>
            <person name="Fallon T.R."/>
            <person name="Shende V.V."/>
            <person name="Wierzbicki I.H."/>
            <person name="Pendleton A.L."/>
            <person name="Watervoot N.F."/>
            <person name="Auber R.P."/>
            <person name="Gonzalez D.J."/>
            <person name="Wisecaver J.H."/>
            <person name="Moore B.S."/>
        </authorList>
    </citation>
    <scope>NUCLEOTIDE SEQUENCE [LARGE SCALE GENOMIC DNA]</scope>
    <source>
        <strain evidence="11 12">12B1</strain>
    </source>
</reference>
<sequence>MAARSLGCADAPSTAPTAPFPSSTAPTDQYPSPSLDAVDEARLDALLAAMSLSDKVGQMFQIDWRILRPAATGNPLKSAAHSLVRALFPRLASSAFFHDEQRPLTESDAAALASRGVGSVLGGGGAAPRPNRPSQWREQSRALQAAAGRSHARVPLLIGNDSVHGQNNLRHATLFPHHIGLGCMRDAAGAPDVELVERLAALAAAESHACGVNWMFTPCVAVPQDVRWGRTFEGFSEDPALVAALGAATVRGVQRQPFPMAACLKHWVGDGGTRFGTGTDSFAWAGGEGHILDQGDALLDEAELRARHVAAYVPALRAGALTVMASYSSWNGVKLHASSYLLTTVLKGELGFRGLVVSDYNAVQQCAPSFDEAVVACVLAGVDMVMTSGGLWGDLGWEEQIEAVEAAVRRGQLPLRRVDDAVRRILRVKAALGLLEPRPAHPPASVGCASHRELARRAVRQSLVLLKNERRALPLAAAAPLYVGGAGADDLGMQCGGWSIEWLGFRGNDATAGTTIWGGVAAVCRRSQRLPAAAAEAAGWHAAARRCLAAPLGGTPPMDDAATVLLVLGEAPYAEGAGDAKEVCLSPSDARLVDAVANGRRKVVVVLLCGRPLAVPPATLDQIDALLVAWLPGTEGAGVADGLFGFSALNGKLSFSWPRDSSQPLREQREQGDGALFSRGFGLELAAVSS</sequence>
<dbReference type="InterPro" id="IPR051915">
    <property type="entry name" value="Cellulose_Degrad_GH3"/>
</dbReference>
<dbReference type="PANTHER" id="PTHR30620">
    <property type="entry name" value="PERIPLASMIC BETA-GLUCOSIDASE-RELATED"/>
    <property type="match status" value="1"/>
</dbReference>
<evidence type="ECO:0000259" key="10">
    <source>
        <dbReference type="Pfam" id="PF01915"/>
    </source>
</evidence>
<evidence type="ECO:0000256" key="3">
    <source>
        <dbReference type="ARBA" id="ARBA00012744"/>
    </source>
</evidence>
<feature type="domain" description="Glycoside hydrolase family 3 N-terminal" evidence="9">
    <location>
        <begin position="54"/>
        <end position="428"/>
    </location>
</feature>
<dbReference type="PRINTS" id="PR00133">
    <property type="entry name" value="GLHYDRLASE3"/>
</dbReference>
<dbReference type="PANTHER" id="PTHR30620:SF16">
    <property type="entry name" value="LYSOSOMAL BETA GLUCOSIDASE"/>
    <property type="match status" value="1"/>
</dbReference>
<evidence type="ECO:0000256" key="1">
    <source>
        <dbReference type="ARBA" id="ARBA00000448"/>
    </source>
</evidence>
<protein>
    <recommendedName>
        <fullName evidence="3">beta-glucosidase</fullName>
        <ecNumber evidence="3">3.2.1.21</ecNumber>
    </recommendedName>
</protein>
<gene>
    <name evidence="11" type="ORF">AB1Y20_003110</name>
</gene>
<evidence type="ECO:0000256" key="6">
    <source>
        <dbReference type="ARBA" id="ARBA00023295"/>
    </source>
</evidence>
<evidence type="ECO:0000256" key="4">
    <source>
        <dbReference type="ARBA" id="ARBA00022729"/>
    </source>
</evidence>
<evidence type="ECO:0000256" key="8">
    <source>
        <dbReference type="SAM" id="MobiDB-lite"/>
    </source>
</evidence>
<evidence type="ECO:0000256" key="5">
    <source>
        <dbReference type="ARBA" id="ARBA00022801"/>
    </source>
</evidence>
<evidence type="ECO:0000259" key="9">
    <source>
        <dbReference type="Pfam" id="PF00933"/>
    </source>
</evidence>
<dbReference type="PROSITE" id="PS00775">
    <property type="entry name" value="GLYCOSYL_HYDROL_F3"/>
    <property type="match status" value="1"/>
</dbReference>
<comment type="caution">
    <text evidence="11">The sequence shown here is derived from an EMBL/GenBank/DDBJ whole genome shotgun (WGS) entry which is preliminary data.</text>
</comment>